<keyword evidence="2" id="KW-0804">Transcription</keyword>
<dbReference type="Pfam" id="PF12833">
    <property type="entry name" value="HTH_18"/>
    <property type="match status" value="1"/>
</dbReference>
<proteinExistence type="predicted"/>
<evidence type="ECO:0000256" key="2">
    <source>
        <dbReference type="ARBA" id="ARBA00023163"/>
    </source>
</evidence>
<keyword evidence="5" id="KW-1185">Reference proteome</keyword>
<dbReference type="RefSeq" id="WP_089222445.1">
    <property type="nucleotide sequence ID" value="NZ_FZOF01000002.1"/>
</dbReference>
<dbReference type="EMBL" id="FZOF01000002">
    <property type="protein sequence ID" value="SNS01187.1"/>
    <property type="molecule type" value="Genomic_DNA"/>
</dbReference>
<gene>
    <name evidence="4" type="ORF">SAMN05216252_102288</name>
</gene>
<dbReference type="Pfam" id="PF01965">
    <property type="entry name" value="DJ-1_PfpI"/>
    <property type="match status" value="1"/>
</dbReference>
<dbReference type="PROSITE" id="PS01124">
    <property type="entry name" value="HTH_ARAC_FAMILY_2"/>
    <property type="match status" value="1"/>
</dbReference>
<dbReference type="SUPFAM" id="SSF52317">
    <property type="entry name" value="Class I glutamine amidotransferase-like"/>
    <property type="match status" value="1"/>
</dbReference>
<dbReference type="OrthoDB" id="3194870at2"/>
<reference evidence="4 5" key="1">
    <citation type="submission" date="2017-06" db="EMBL/GenBank/DDBJ databases">
        <authorList>
            <person name="Kim H.J."/>
            <person name="Triplett B.A."/>
        </authorList>
    </citation>
    <scope>NUCLEOTIDE SEQUENCE [LARGE SCALE GENOMIC DNA]</scope>
    <source>
        <strain evidence="4 5">CGMCC 4.1858</strain>
    </source>
</reference>
<dbReference type="GO" id="GO:0043565">
    <property type="term" value="F:sequence-specific DNA binding"/>
    <property type="evidence" value="ECO:0007669"/>
    <property type="project" value="InterPro"/>
</dbReference>
<name>A0A239B008_9ACTN</name>
<dbReference type="InterPro" id="IPR009057">
    <property type="entry name" value="Homeodomain-like_sf"/>
</dbReference>
<evidence type="ECO:0000259" key="3">
    <source>
        <dbReference type="PROSITE" id="PS01124"/>
    </source>
</evidence>
<feature type="domain" description="HTH araC/xylS-type" evidence="3">
    <location>
        <begin position="236"/>
        <end position="334"/>
    </location>
</feature>
<accession>A0A239B008</accession>
<dbReference type="CDD" id="cd03137">
    <property type="entry name" value="GATase1_AraC_1"/>
    <property type="match status" value="1"/>
</dbReference>
<dbReference type="InterPro" id="IPR029062">
    <property type="entry name" value="Class_I_gatase-like"/>
</dbReference>
<dbReference type="AlphaFoldDB" id="A0A239B008"/>
<keyword evidence="1" id="KW-0805">Transcription regulation</keyword>
<sequence>MPASMETPSRNADPGTPVRHRVAVLVQHGVIPFEVGIPHRIFGGARNADGADLYEVVTCSPHGPGPVRAEADFEIHVVHGPEVLETADTVIVPAAHERSVAHTEGRLPEEMAAAFARIRPGARLVSICTGSYFLAAAGYLDGLRATTHWSSTDHFQRLFPRVRVEPDVLYVDNGAILTSAGVGSGVDLCLHLVRRDHGIAVANASARRTVVPPHREGGQAQYIQRPVPQPQQAATAAARSWALDRLDQPLTLRELAECEAMSVRTFTRRFREEVGTSPGQWLTQQRVERARHLLESSDLSVDQVARQAGFGTAASMRQHLQAVIGVSPSAYRRTFRATSAF</sequence>
<dbReference type="InterPro" id="IPR002818">
    <property type="entry name" value="DJ-1/PfpI"/>
</dbReference>
<dbReference type="PANTHER" id="PTHR43130">
    <property type="entry name" value="ARAC-FAMILY TRANSCRIPTIONAL REGULATOR"/>
    <property type="match status" value="1"/>
</dbReference>
<evidence type="ECO:0000313" key="4">
    <source>
        <dbReference type="EMBL" id="SNS01187.1"/>
    </source>
</evidence>
<dbReference type="Proteomes" id="UP000198280">
    <property type="component" value="Unassembled WGS sequence"/>
</dbReference>
<dbReference type="InterPro" id="IPR052158">
    <property type="entry name" value="INH-QAR"/>
</dbReference>
<evidence type="ECO:0000313" key="5">
    <source>
        <dbReference type="Proteomes" id="UP000198280"/>
    </source>
</evidence>
<protein>
    <submittedName>
        <fullName evidence="4">Transcriptional regulator GlxA family, contains an amidase domain and an AraC-type DNA-binding HTH domain</fullName>
    </submittedName>
</protein>
<dbReference type="GO" id="GO:0003700">
    <property type="term" value="F:DNA-binding transcription factor activity"/>
    <property type="evidence" value="ECO:0007669"/>
    <property type="project" value="InterPro"/>
</dbReference>
<dbReference type="SUPFAM" id="SSF46689">
    <property type="entry name" value="Homeodomain-like"/>
    <property type="match status" value="2"/>
</dbReference>
<organism evidence="4 5">
    <name type="scientific">Actinacidiphila glaucinigra</name>
    <dbReference type="NCBI Taxonomy" id="235986"/>
    <lineage>
        <taxon>Bacteria</taxon>
        <taxon>Bacillati</taxon>
        <taxon>Actinomycetota</taxon>
        <taxon>Actinomycetes</taxon>
        <taxon>Kitasatosporales</taxon>
        <taxon>Streptomycetaceae</taxon>
        <taxon>Actinacidiphila</taxon>
    </lineage>
</organism>
<dbReference type="SMART" id="SM00342">
    <property type="entry name" value="HTH_ARAC"/>
    <property type="match status" value="1"/>
</dbReference>
<dbReference type="Gene3D" id="1.10.10.60">
    <property type="entry name" value="Homeodomain-like"/>
    <property type="match status" value="1"/>
</dbReference>
<dbReference type="InterPro" id="IPR018060">
    <property type="entry name" value="HTH_AraC"/>
</dbReference>
<dbReference type="PANTHER" id="PTHR43130:SF3">
    <property type="entry name" value="HTH-TYPE TRANSCRIPTIONAL REGULATOR RV1931C"/>
    <property type="match status" value="1"/>
</dbReference>
<keyword evidence="4" id="KW-0238">DNA-binding</keyword>
<dbReference type="Gene3D" id="3.40.50.880">
    <property type="match status" value="1"/>
</dbReference>
<evidence type="ECO:0000256" key="1">
    <source>
        <dbReference type="ARBA" id="ARBA00023015"/>
    </source>
</evidence>